<protein>
    <submittedName>
        <fullName evidence="1">Uncharacterized protein</fullName>
    </submittedName>
</protein>
<organism evidence="1 2">
    <name type="scientific">Enterococcus faecium R496</name>
    <dbReference type="NCBI Taxonomy" id="1134836"/>
    <lineage>
        <taxon>Bacteria</taxon>
        <taxon>Bacillati</taxon>
        <taxon>Bacillota</taxon>
        <taxon>Bacilli</taxon>
        <taxon>Lactobacillales</taxon>
        <taxon>Enterococcaceae</taxon>
        <taxon>Enterococcus</taxon>
    </lineage>
</organism>
<reference evidence="1 2" key="1">
    <citation type="submission" date="2012-04" db="EMBL/GenBank/DDBJ databases">
        <authorList>
            <person name="Weinstock G."/>
            <person name="Sodergren E."/>
            <person name="Lobos E.A."/>
            <person name="Fulton L."/>
            <person name="Fulton R."/>
            <person name="Courtney L."/>
            <person name="Fronick C."/>
            <person name="O'Laughlin M."/>
            <person name="Godfrey J."/>
            <person name="Wilson R.M."/>
            <person name="Miner T."/>
            <person name="Farmer C."/>
            <person name="Delehaunty K."/>
            <person name="Cordes M."/>
            <person name="Minx P."/>
            <person name="Tomlinson C."/>
            <person name="Chen J."/>
            <person name="Wollam A."/>
            <person name="Pepin K.H."/>
            <person name="Bhonagiri V."/>
            <person name="Zhang X."/>
            <person name="Suruliraj S."/>
            <person name="Warren W."/>
            <person name="Mitreva M."/>
            <person name="Mardis E.R."/>
            <person name="Wilson R.K."/>
        </authorList>
    </citation>
    <scope>NUCLEOTIDE SEQUENCE [LARGE SCALE GENOMIC DNA]</scope>
    <source>
        <strain evidence="1 2">R496</strain>
    </source>
</reference>
<dbReference type="Proteomes" id="UP000006402">
    <property type="component" value="Unassembled WGS sequence"/>
</dbReference>
<name>A0AAV3H112_ENTFC</name>
<proteinExistence type="predicted"/>
<dbReference type="RefSeq" id="WP_002320787.1">
    <property type="nucleotide sequence ID" value="NZ_JH808500.1"/>
</dbReference>
<sequence length="81" mass="9364">MWTLEGKTFAEIWTEFIEVPTRIDPITSEKVLDADFYNLKAGTSLECVWMYLEEHFKGVTLGHVLYHNGAEWDAIGNIHFS</sequence>
<evidence type="ECO:0000313" key="1">
    <source>
        <dbReference type="EMBL" id="EJX56295.1"/>
    </source>
</evidence>
<accession>A0AAV3H112</accession>
<dbReference type="AlphaFoldDB" id="A0AAV3H112"/>
<comment type="caution">
    <text evidence="1">The sequence shown here is derived from an EMBL/GenBank/DDBJ whole genome shotgun (WGS) entry which is preliminary data.</text>
</comment>
<dbReference type="EMBL" id="AMAH01000010">
    <property type="protein sequence ID" value="EJX56295.1"/>
    <property type="molecule type" value="Genomic_DNA"/>
</dbReference>
<evidence type="ECO:0000313" key="2">
    <source>
        <dbReference type="Proteomes" id="UP000006402"/>
    </source>
</evidence>
<gene>
    <name evidence="1" type="ORF">HMPREF1378_00114</name>
</gene>